<dbReference type="InterPro" id="IPR006656">
    <property type="entry name" value="Mopterin_OxRdtase"/>
</dbReference>
<organism evidence="7">
    <name type="scientific">uncultured Pseudomonadota bacterium</name>
    <dbReference type="NCBI Taxonomy" id="153809"/>
    <lineage>
        <taxon>Bacteria</taxon>
        <taxon>Pseudomonadati</taxon>
        <taxon>Pseudomonadota</taxon>
        <taxon>environmental samples</taxon>
    </lineage>
</organism>
<dbReference type="GO" id="GO:0016020">
    <property type="term" value="C:membrane"/>
    <property type="evidence" value="ECO:0007669"/>
    <property type="project" value="TreeGrafter"/>
</dbReference>
<dbReference type="AlphaFoldDB" id="A0A2P0QJI3"/>
<feature type="domain" description="Molybdopterin oxidoreductase" evidence="4">
    <location>
        <begin position="129"/>
        <end position="603"/>
    </location>
</feature>
<evidence type="ECO:0000256" key="2">
    <source>
        <dbReference type="ARBA" id="ARBA00023004"/>
    </source>
</evidence>
<dbReference type="Pfam" id="PF01568">
    <property type="entry name" value="Molydop_binding"/>
    <property type="match status" value="1"/>
</dbReference>
<dbReference type="PANTHER" id="PTHR43105:SF10">
    <property type="entry name" value="NADH-QUINONE OXIDOREDUCTASE SUBUNIT G"/>
    <property type="match status" value="1"/>
</dbReference>
<evidence type="ECO:0000259" key="6">
    <source>
        <dbReference type="Pfam" id="PF18465"/>
    </source>
</evidence>
<dbReference type="Gene3D" id="3.30.200.200">
    <property type="match status" value="1"/>
</dbReference>
<dbReference type="GO" id="GO:0046872">
    <property type="term" value="F:metal ion binding"/>
    <property type="evidence" value="ECO:0007669"/>
    <property type="project" value="UniProtKB-KW"/>
</dbReference>
<dbReference type="SUPFAM" id="SSF53706">
    <property type="entry name" value="Formate dehydrogenase/DMSO reductase, domains 1-3"/>
    <property type="match status" value="1"/>
</dbReference>
<dbReference type="InterPro" id="IPR050123">
    <property type="entry name" value="Prok_molybdopt-oxidoreductase"/>
</dbReference>
<dbReference type="InterPro" id="IPR014066">
    <property type="entry name" value="AioA/IdrA_lsu"/>
</dbReference>
<dbReference type="Gene3D" id="2.40.40.20">
    <property type="match status" value="1"/>
</dbReference>
<dbReference type="GO" id="GO:0051536">
    <property type="term" value="F:iron-sulfur cluster binding"/>
    <property type="evidence" value="ECO:0007669"/>
    <property type="project" value="UniProtKB-KW"/>
</dbReference>
<dbReference type="InterPro" id="IPR009010">
    <property type="entry name" value="Asp_de-COase-like_dom_sf"/>
</dbReference>
<dbReference type="Gene3D" id="3.40.228.10">
    <property type="entry name" value="Dimethylsulfoxide Reductase, domain 2"/>
    <property type="match status" value="1"/>
</dbReference>
<keyword evidence="1" id="KW-0479">Metal-binding</keyword>
<dbReference type="InterPro" id="IPR041632">
    <property type="entry name" value="AioA/IdrA_3Fe-4S"/>
</dbReference>
<dbReference type="GO" id="GO:0043546">
    <property type="term" value="F:molybdopterin cofactor binding"/>
    <property type="evidence" value="ECO:0007669"/>
    <property type="project" value="InterPro"/>
</dbReference>
<dbReference type="Pfam" id="PF18465">
    <property type="entry name" value="Rieske_3"/>
    <property type="match status" value="1"/>
</dbReference>
<name>A0A2P0QJI3_9PROT</name>
<evidence type="ECO:0000259" key="4">
    <source>
        <dbReference type="Pfam" id="PF00384"/>
    </source>
</evidence>
<dbReference type="Gene3D" id="3.40.50.740">
    <property type="match status" value="1"/>
</dbReference>
<evidence type="ECO:0000313" key="7">
    <source>
        <dbReference type="EMBL" id="ART90575.1"/>
    </source>
</evidence>
<dbReference type="GO" id="GO:0003954">
    <property type="term" value="F:NADH dehydrogenase activity"/>
    <property type="evidence" value="ECO:0007669"/>
    <property type="project" value="TreeGrafter"/>
</dbReference>
<protein>
    <submittedName>
        <fullName evidence="7">AioA-like large subunit</fullName>
    </submittedName>
</protein>
<dbReference type="EMBL" id="KY400105">
    <property type="protein sequence ID" value="ART90575.1"/>
    <property type="molecule type" value="Genomic_DNA"/>
</dbReference>
<dbReference type="GO" id="GO:1990204">
    <property type="term" value="C:oxidoreductase complex"/>
    <property type="evidence" value="ECO:0007669"/>
    <property type="project" value="UniProtKB-ARBA"/>
</dbReference>
<dbReference type="Pfam" id="PF00384">
    <property type="entry name" value="Molybdopterin"/>
    <property type="match status" value="1"/>
</dbReference>
<dbReference type="NCBIfam" id="TIGR02693">
    <property type="entry name" value="arsenite_ox_L"/>
    <property type="match status" value="1"/>
</dbReference>
<dbReference type="GO" id="GO:0022904">
    <property type="term" value="P:respiratory electron transport chain"/>
    <property type="evidence" value="ECO:0007669"/>
    <property type="project" value="TreeGrafter"/>
</dbReference>
<feature type="domain" description="Molybdopterin dinucleotide-binding" evidence="5">
    <location>
        <begin position="733"/>
        <end position="790"/>
    </location>
</feature>
<dbReference type="InterPro" id="IPR006657">
    <property type="entry name" value="MoPterin_dinucl-bd_dom"/>
</dbReference>
<dbReference type="PANTHER" id="PTHR43105">
    <property type="entry name" value="RESPIRATORY NITRATE REDUCTASE"/>
    <property type="match status" value="1"/>
</dbReference>
<dbReference type="SUPFAM" id="SSF50692">
    <property type="entry name" value="ADC-like"/>
    <property type="match status" value="1"/>
</dbReference>
<evidence type="ECO:0000259" key="5">
    <source>
        <dbReference type="Pfam" id="PF01568"/>
    </source>
</evidence>
<keyword evidence="3" id="KW-0411">Iron-sulfur</keyword>
<feature type="domain" description="Arsenite oxidase subunit AioA/Iodate reductase subunit IdrA 3Fe-4S cluster" evidence="6">
    <location>
        <begin position="30"/>
        <end position="124"/>
    </location>
</feature>
<sequence length="897" mass="100840">MAVTTSTPFYQPVDTVTLPPTNAEVLTTCCDYCVVACGYKIYRWPAEGPHGGPAKEENALNRDYPLSPLAGNWLGPNQFTQAGHNGKLHNFAIIADADADVVNVRGGHSIRGGCISQKVYSPRLATRDRLKYPLVRVNDILMPVTWDFALDIMAEVSKHVIRHHGEQAWAMKYFSYQFYENTYALTKLAFRSINTPAVAHHDHPSIVDSAPGWTDIGYDIFGACYEDFSLADCIVCSGTDPYETKTVLWNEWILKGIAKNKTKVIMINPRRTMGAAYAEKHGGLHIDLNPGSDTVVHMAIQRIIIENGWQDQAFIDKWTNNFWETDSGFGQGTRNTPWQWRTTWGKFQVDGWEDWKEWLLSQEESKPEVAARIAGIDPQKLYQAAEMMAKPKEDGERPRTTIGIEKGNYWSNNYLNTVSIGTLGIILGCGGRPGRAITRFGGHQRGGSNGGPYPNLKSPYKVGGRRRNRLDLDRWLQSGQVRFAYVVGTTWVQAMAGSSALEDAFRRYTRNNPHQIRSLDKEEIIATLKRRVDSGGTVVANQDIYMVDPIGAKYADIVLPAATWGESDFTRANGERRIRLYSAFYDPPGDAKPDWKIVSMFAKKMGFSGYDWNEPNDVFEESCRFSRGGRTDYNVLRTVAMRRGMKAHELLRSYGTTGLQCPLLLDGDTILETKRLHDVERTDVPDTGPEGVTVAGKNIFAFKSHAGKLNLLKSPWSVWSDFYDFMTPKGDELWVTNGRINEIWQSGFDDTERRAYIQQRWPMNFAEIHPDDAASRGIESGDMVAIQSARVPVLKDYNLFVKSDDMSFDGQMKRGHIDLVTGQFSAVAIVTPAIKKGVVFTNFLAKNAPANAIVPRVPDPLTLNYRFKIASGTVQRMGESPFKKDFSQMSFRRRDIV</sequence>
<accession>A0A2P0QJI3</accession>
<reference evidence="7" key="1">
    <citation type="submission" date="2016-12" db="EMBL/GenBank/DDBJ databases">
        <title>Arsenic respiratory pathways in the anoxic pelagic waters of the Pacific Ocean.</title>
        <authorList>
            <person name="Saunders J.K."/>
            <person name="Fuchsman C.A."/>
            <person name="McKay C."/>
            <person name="Rocap G."/>
        </authorList>
    </citation>
    <scope>NUCLEOTIDE SEQUENCE</scope>
</reference>
<evidence type="ECO:0000256" key="3">
    <source>
        <dbReference type="ARBA" id="ARBA00023014"/>
    </source>
</evidence>
<keyword evidence="2" id="KW-0408">Iron</keyword>
<proteinExistence type="predicted"/>
<evidence type="ECO:0000256" key="1">
    <source>
        <dbReference type="ARBA" id="ARBA00022723"/>
    </source>
</evidence>